<gene>
    <name evidence="1" type="ORF">ETB97_009781</name>
</gene>
<accession>A0A8H6E8L6</accession>
<dbReference type="EMBL" id="SPNV01000049">
    <property type="protein sequence ID" value="KAF5863537.1"/>
    <property type="molecule type" value="Genomic_DNA"/>
</dbReference>
<name>A0A8H6E8L6_PETAA</name>
<comment type="caution">
    <text evidence="1">The sequence shown here is derived from an EMBL/GenBank/DDBJ whole genome shotgun (WGS) entry which is preliminary data.</text>
</comment>
<protein>
    <submittedName>
        <fullName evidence="1">Uncharacterized protein</fullName>
    </submittedName>
</protein>
<reference evidence="1 2" key="1">
    <citation type="submission" date="2019-04" db="EMBL/GenBank/DDBJ databases">
        <title>Aspergillus burnettii sp. nov., novel species from soil in southeast Queensland.</title>
        <authorList>
            <person name="Gilchrist C.L.M."/>
            <person name="Pitt J.I."/>
            <person name="Lange L."/>
            <person name="Lacey H.J."/>
            <person name="Vuong D."/>
            <person name="Midgley D.J."/>
            <person name="Greenfield P."/>
            <person name="Bradbury M."/>
            <person name="Lacey E."/>
            <person name="Busk P.K."/>
            <person name="Pilgaard B."/>
            <person name="Chooi Y.H."/>
            <person name="Piggott A.M."/>
        </authorList>
    </citation>
    <scope>NUCLEOTIDE SEQUENCE [LARGE SCALE GENOMIC DNA]</scope>
    <source>
        <strain evidence="1 2">FRR 5400</strain>
    </source>
</reference>
<evidence type="ECO:0000313" key="2">
    <source>
        <dbReference type="Proteomes" id="UP000541154"/>
    </source>
</evidence>
<evidence type="ECO:0000313" key="1">
    <source>
        <dbReference type="EMBL" id="KAF5863537.1"/>
    </source>
</evidence>
<proteinExistence type="predicted"/>
<sequence length="121" mass="13430">MGHYVWLHNLSHGNPLLSRIGLQPPSHIFDTCLAAIQQRKCSSAAVRLDMMGGSLRVRHQLPDRLSESAVFGAGCCGKYRCWRRHNRCNSTGIFLLSDPPSPVQTDAATRNRGGADWGRFI</sequence>
<dbReference type="AlphaFoldDB" id="A0A8H6E8L6"/>
<organism evidence="1 2">
    <name type="scientific">Petromyces alliaceus</name>
    <name type="common">Aspergillus alliaceus</name>
    <dbReference type="NCBI Taxonomy" id="209559"/>
    <lineage>
        <taxon>Eukaryota</taxon>
        <taxon>Fungi</taxon>
        <taxon>Dikarya</taxon>
        <taxon>Ascomycota</taxon>
        <taxon>Pezizomycotina</taxon>
        <taxon>Eurotiomycetes</taxon>
        <taxon>Eurotiomycetidae</taxon>
        <taxon>Eurotiales</taxon>
        <taxon>Aspergillaceae</taxon>
        <taxon>Aspergillus</taxon>
        <taxon>Aspergillus subgen. Circumdati</taxon>
    </lineage>
</organism>
<keyword evidence="2" id="KW-1185">Reference proteome</keyword>
<dbReference type="Proteomes" id="UP000541154">
    <property type="component" value="Unassembled WGS sequence"/>
</dbReference>